<proteinExistence type="predicted"/>
<accession>A0A1R0KEP1</accession>
<comment type="caution">
    <text evidence="1">The sequence shown here is derived from an EMBL/GenBank/DDBJ whole genome shotgun (WGS) entry which is preliminary data.</text>
</comment>
<sequence>MRVRIGIRNYLDLRHAYLDAQLKQLEMRDVAKINPLCHANPASGGHSHPFDMVGRYPFMNLGGEFVACLGCRSWMATHPHLVVYRNHLLVNDEIVGFRGDLPAYDLPDPRHSRERVEGQRLMAVP</sequence>
<dbReference type="Proteomes" id="UP000187486">
    <property type="component" value="Unassembled WGS sequence"/>
</dbReference>
<protein>
    <submittedName>
        <fullName evidence="1">Uncharacterized protein</fullName>
    </submittedName>
</protein>
<evidence type="ECO:0000313" key="2">
    <source>
        <dbReference type="Proteomes" id="UP000187486"/>
    </source>
</evidence>
<dbReference type="EMBL" id="MQUQ01000031">
    <property type="protein sequence ID" value="OLZ43586.1"/>
    <property type="molecule type" value="Genomic_DNA"/>
</dbReference>
<dbReference type="AlphaFoldDB" id="A0A1R0KEP1"/>
<keyword evidence="2" id="KW-1185">Reference proteome</keyword>
<reference evidence="1 2" key="1">
    <citation type="submission" date="2016-01" db="EMBL/GenBank/DDBJ databases">
        <title>Amycolatopsis coloradensis genome sequencing and assembly.</title>
        <authorList>
            <person name="Mayilraj S."/>
        </authorList>
    </citation>
    <scope>NUCLEOTIDE SEQUENCE [LARGE SCALE GENOMIC DNA]</scope>
    <source>
        <strain evidence="1 2">DSM 44225</strain>
    </source>
</reference>
<evidence type="ECO:0000313" key="1">
    <source>
        <dbReference type="EMBL" id="OLZ43586.1"/>
    </source>
</evidence>
<gene>
    <name evidence="1" type="ORF">BS329_38685</name>
</gene>
<name>A0A1R0KEP1_9PSEU</name>
<organism evidence="1 2">
    <name type="scientific">Amycolatopsis coloradensis</name>
    <dbReference type="NCBI Taxonomy" id="76021"/>
    <lineage>
        <taxon>Bacteria</taxon>
        <taxon>Bacillati</taxon>
        <taxon>Actinomycetota</taxon>
        <taxon>Actinomycetes</taxon>
        <taxon>Pseudonocardiales</taxon>
        <taxon>Pseudonocardiaceae</taxon>
        <taxon>Amycolatopsis</taxon>
    </lineage>
</organism>